<sequence length="100" mass="11308">MLSKYQDQKVILVGKVLPSDQAGPGMFMLLAADNQQVAVQMQDPETTLSAQQIYEVLGTVSSEGTMLEEVHFPYSDNFDLENYNRMLNLAHGKFSNMFWD</sequence>
<gene>
    <name evidence="4" type="ORF">FCC1311_002912</name>
</gene>
<reference evidence="4 5" key="1">
    <citation type="submission" date="2017-12" db="EMBL/GenBank/DDBJ databases">
        <title>Sequencing, de novo assembly and annotation of complete genome of a new Thraustochytrid species, strain FCC1311.</title>
        <authorList>
            <person name="Sedici K."/>
            <person name="Godart F."/>
            <person name="Aiese Cigliano R."/>
            <person name="Sanseverino W."/>
            <person name="Barakat M."/>
            <person name="Ortet P."/>
            <person name="Marechal E."/>
            <person name="Cagnac O."/>
            <person name="Amato A."/>
        </authorList>
    </citation>
    <scope>NUCLEOTIDE SEQUENCE [LARGE SCALE GENOMIC DNA]</scope>
</reference>
<dbReference type="PANTHER" id="PTHR15114:SF1">
    <property type="entry name" value="REPLICATION PROTEIN A 14 KDA SUBUNIT"/>
    <property type="match status" value="1"/>
</dbReference>
<dbReference type="InterPro" id="IPR013970">
    <property type="entry name" value="Rfa2"/>
</dbReference>
<dbReference type="GO" id="GO:0005662">
    <property type="term" value="C:DNA replication factor A complex"/>
    <property type="evidence" value="ECO:0007669"/>
    <property type="project" value="TreeGrafter"/>
</dbReference>
<dbReference type="GO" id="GO:0006284">
    <property type="term" value="P:base-excision repair"/>
    <property type="evidence" value="ECO:0007669"/>
    <property type="project" value="TreeGrafter"/>
</dbReference>
<keyword evidence="3" id="KW-0539">Nucleus</keyword>
<evidence type="ECO:0000256" key="1">
    <source>
        <dbReference type="ARBA" id="ARBA00004123"/>
    </source>
</evidence>
<name>A0A2R5G6K8_9STRA</name>
<dbReference type="GO" id="GO:0035861">
    <property type="term" value="C:site of double-strand break"/>
    <property type="evidence" value="ECO:0007669"/>
    <property type="project" value="TreeGrafter"/>
</dbReference>
<dbReference type="Proteomes" id="UP000241890">
    <property type="component" value="Unassembled WGS sequence"/>
</dbReference>
<dbReference type="GO" id="GO:0000724">
    <property type="term" value="P:double-strand break repair via homologous recombination"/>
    <property type="evidence" value="ECO:0007669"/>
    <property type="project" value="TreeGrafter"/>
</dbReference>
<organism evidence="4 5">
    <name type="scientific">Hondaea fermentalgiana</name>
    <dbReference type="NCBI Taxonomy" id="2315210"/>
    <lineage>
        <taxon>Eukaryota</taxon>
        <taxon>Sar</taxon>
        <taxon>Stramenopiles</taxon>
        <taxon>Bigyra</taxon>
        <taxon>Labyrinthulomycetes</taxon>
        <taxon>Thraustochytrida</taxon>
        <taxon>Thraustochytriidae</taxon>
        <taxon>Hondaea</taxon>
    </lineage>
</organism>
<dbReference type="GO" id="GO:0006298">
    <property type="term" value="P:mismatch repair"/>
    <property type="evidence" value="ECO:0007669"/>
    <property type="project" value="TreeGrafter"/>
</dbReference>
<evidence type="ECO:0000313" key="5">
    <source>
        <dbReference type="Proteomes" id="UP000241890"/>
    </source>
</evidence>
<protein>
    <submittedName>
        <fullName evidence="4">Replication protein A 14 kDa subunit B</fullName>
    </submittedName>
</protein>
<evidence type="ECO:0000313" key="4">
    <source>
        <dbReference type="EMBL" id="GBG24073.1"/>
    </source>
</evidence>
<dbReference type="GO" id="GO:0006289">
    <property type="term" value="P:nucleotide-excision repair"/>
    <property type="evidence" value="ECO:0007669"/>
    <property type="project" value="TreeGrafter"/>
</dbReference>
<accession>A0A2R5G6K8</accession>
<dbReference type="InParanoid" id="A0A2R5G6K8"/>
<comment type="caution">
    <text evidence="4">The sequence shown here is derived from an EMBL/GenBank/DDBJ whole genome shotgun (WGS) entry which is preliminary data.</text>
</comment>
<evidence type="ECO:0000256" key="3">
    <source>
        <dbReference type="ARBA" id="ARBA00023242"/>
    </source>
</evidence>
<dbReference type="Gene3D" id="2.40.50.140">
    <property type="entry name" value="Nucleic acid-binding proteins"/>
    <property type="match status" value="1"/>
</dbReference>
<dbReference type="GO" id="GO:0006260">
    <property type="term" value="P:DNA replication"/>
    <property type="evidence" value="ECO:0007669"/>
    <property type="project" value="InterPro"/>
</dbReference>
<dbReference type="PANTHER" id="PTHR15114">
    <property type="entry name" value="REPLICATION PROTEIN A3"/>
    <property type="match status" value="1"/>
</dbReference>
<comment type="similarity">
    <text evidence="2">Belongs to the replication factor A protein 3 family.</text>
</comment>
<dbReference type="AlphaFoldDB" id="A0A2R5G6K8"/>
<dbReference type="Pfam" id="PF08661">
    <property type="entry name" value="Rep_fac-A_3"/>
    <property type="match status" value="1"/>
</dbReference>
<proteinExistence type="inferred from homology"/>
<evidence type="ECO:0000256" key="2">
    <source>
        <dbReference type="ARBA" id="ARBA00009761"/>
    </source>
</evidence>
<dbReference type="GO" id="GO:0003697">
    <property type="term" value="F:single-stranded DNA binding"/>
    <property type="evidence" value="ECO:0007669"/>
    <property type="project" value="TreeGrafter"/>
</dbReference>
<dbReference type="EMBL" id="BEYU01000003">
    <property type="protein sequence ID" value="GBG24073.1"/>
    <property type="molecule type" value="Genomic_DNA"/>
</dbReference>
<dbReference type="SUPFAM" id="SSF50249">
    <property type="entry name" value="Nucleic acid-binding proteins"/>
    <property type="match status" value="1"/>
</dbReference>
<keyword evidence="5" id="KW-1185">Reference proteome</keyword>
<dbReference type="InterPro" id="IPR012340">
    <property type="entry name" value="NA-bd_OB-fold"/>
</dbReference>
<dbReference type="OrthoDB" id="188186at2759"/>
<comment type="subcellular location">
    <subcellularLocation>
        <location evidence="1">Nucleus</location>
    </subcellularLocation>
</comment>
<dbReference type="GO" id="GO:0003684">
    <property type="term" value="F:damaged DNA binding"/>
    <property type="evidence" value="ECO:0007669"/>
    <property type="project" value="TreeGrafter"/>
</dbReference>